<evidence type="ECO:0000313" key="2">
    <source>
        <dbReference type="Proteomes" id="UP000637788"/>
    </source>
</evidence>
<reference evidence="1" key="2">
    <citation type="submission" date="2020-09" db="EMBL/GenBank/DDBJ databases">
        <authorList>
            <person name="Sun Q."/>
            <person name="Ohkuma M."/>
        </authorList>
    </citation>
    <scope>NUCLEOTIDE SEQUENCE</scope>
    <source>
        <strain evidence="1">JCM 3035</strain>
    </source>
</reference>
<dbReference type="AlphaFoldDB" id="A0A917VS12"/>
<gene>
    <name evidence="1" type="ORF">GCM10010094_81520</name>
</gene>
<dbReference type="EMBL" id="BMPQ01000036">
    <property type="protein sequence ID" value="GGL08449.1"/>
    <property type="molecule type" value="Genomic_DNA"/>
</dbReference>
<reference evidence="1" key="1">
    <citation type="journal article" date="2014" name="Int. J. Syst. Evol. Microbiol.">
        <title>Complete genome sequence of Corynebacterium casei LMG S-19264T (=DSM 44701T), isolated from a smear-ripened cheese.</title>
        <authorList>
            <consortium name="US DOE Joint Genome Institute (JGI-PGF)"/>
            <person name="Walter F."/>
            <person name="Albersmeier A."/>
            <person name="Kalinowski J."/>
            <person name="Ruckert C."/>
        </authorList>
    </citation>
    <scope>NUCLEOTIDE SEQUENCE</scope>
    <source>
        <strain evidence="1">JCM 3035</strain>
    </source>
</reference>
<keyword evidence="2" id="KW-1185">Reference proteome</keyword>
<organism evidence="1 2">
    <name type="scientific">Streptomyces flaveus</name>
    <dbReference type="NCBI Taxonomy" id="66370"/>
    <lineage>
        <taxon>Bacteria</taxon>
        <taxon>Bacillati</taxon>
        <taxon>Actinomycetota</taxon>
        <taxon>Actinomycetes</taxon>
        <taxon>Kitasatosporales</taxon>
        <taxon>Streptomycetaceae</taxon>
        <taxon>Streptomyces</taxon>
        <taxon>Streptomyces aurantiacus group</taxon>
    </lineage>
</organism>
<comment type="caution">
    <text evidence="1">The sequence shown here is derived from an EMBL/GenBank/DDBJ whole genome shotgun (WGS) entry which is preliminary data.</text>
</comment>
<dbReference type="Proteomes" id="UP000637788">
    <property type="component" value="Unassembled WGS sequence"/>
</dbReference>
<evidence type="ECO:0000313" key="1">
    <source>
        <dbReference type="EMBL" id="GGL08449.1"/>
    </source>
</evidence>
<sequence length="49" mass="5547">MSHQMRRCRRTPGYENNTLTRKFLGSLRDGAAVTLLSTTYTHTSLEGFA</sequence>
<dbReference type="RefSeq" id="WP_189326782.1">
    <property type="nucleotide sequence ID" value="NZ_BMPQ01000036.1"/>
</dbReference>
<protein>
    <submittedName>
        <fullName evidence="1">Uncharacterized protein</fullName>
    </submittedName>
</protein>
<name>A0A917VS12_9ACTN</name>
<proteinExistence type="predicted"/>
<accession>A0A917VS12</accession>